<name>A0ABW7EQE0_9BURK</name>
<feature type="region of interest" description="Disordered" evidence="1">
    <location>
        <begin position="38"/>
        <end position="83"/>
    </location>
</feature>
<proteinExistence type="predicted"/>
<keyword evidence="2" id="KW-0732">Signal</keyword>
<dbReference type="RefSeq" id="WP_394471726.1">
    <property type="nucleotide sequence ID" value="NZ_JBIGHY010000006.1"/>
</dbReference>
<evidence type="ECO:0000256" key="1">
    <source>
        <dbReference type="SAM" id="MobiDB-lite"/>
    </source>
</evidence>
<reference evidence="3 4" key="1">
    <citation type="submission" date="2024-09" db="EMBL/GenBank/DDBJ databases">
        <title>Novel species of the genus Pelomonas and Roseateles isolated from streams.</title>
        <authorList>
            <person name="Lu H."/>
        </authorList>
    </citation>
    <scope>NUCLEOTIDE SEQUENCE [LARGE SCALE GENOMIC DNA]</scope>
    <source>
        <strain evidence="3 4">DC23W</strain>
    </source>
</reference>
<keyword evidence="4" id="KW-1185">Reference proteome</keyword>
<evidence type="ECO:0000313" key="3">
    <source>
        <dbReference type="EMBL" id="MFG6415657.1"/>
    </source>
</evidence>
<feature type="signal peptide" evidence="2">
    <location>
        <begin position="1"/>
        <end position="23"/>
    </location>
</feature>
<dbReference type="EMBL" id="JBIGHY010000006">
    <property type="protein sequence ID" value="MFG6415657.1"/>
    <property type="molecule type" value="Genomic_DNA"/>
</dbReference>
<feature type="compositionally biased region" description="Basic and acidic residues" evidence="1">
    <location>
        <begin position="49"/>
        <end position="61"/>
    </location>
</feature>
<organism evidence="3 4">
    <name type="scientific">Pelomonas dachongensis</name>
    <dbReference type="NCBI Taxonomy" id="3299029"/>
    <lineage>
        <taxon>Bacteria</taxon>
        <taxon>Pseudomonadati</taxon>
        <taxon>Pseudomonadota</taxon>
        <taxon>Betaproteobacteria</taxon>
        <taxon>Burkholderiales</taxon>
        <taxon>Sphaerotilaceae</taxon>
        <taxon>Roseateles</taxon>
    </lineage>
</organism>
<dbReference type="Proteomes" id="UP001606300">
    <property type="component" value="Unassembled WGS sequence"/>
</dbReference>
<accession>A0ABW7EQE0</accession>
<dbReference type="PROSITE" id="PS51257">
    <property type="entry name" value="PROKAR_LIPOPROTEIN"/>
    <property type="match status" value="1"/>
</dbReference>
<evidence type="ECO:0000256" key="2">
    <source>
        <dbReference type="SAM" id="SignalP"/>
    </source>
</evidence>
<gene>
    <name evidence="3" type="ORF">ACG02S_17325</name>
</gene>
<sequence>MKLLLVPLLSLLLAACAASPRGAGTTADAEGTICERESRTGSMLSSSRCRTEAQREAERRAAAAVGENMRQSAPTPVGGGKGP</sequence>
<evidence type="ECO:0000313" key="4">
    <source>
        <dbReference type="Proteomes" id="UP001606300"/>
    </source>
</evidence>
<comment type="caution">
    <text evidence="3">The sequence shown here is derived from an EMBL/GenBank/DDBJ whole genome shotgun (WGS) entry which is preliminary data.</text>
</comment>
<evidence type="ECO:0008006" key="5">
    <source>
        <dbReference type="Google" id="ProtNLM"/>
    </source>
</evidence>
<feature type="chain" id="PRO_5045616537" description="Secreted protein" evidence="2">
    <location>
        <begin position="24"/>
        <end position="83"/>
    </location>
</feature>
<protein>
    <recommendedName>
        <fullName evidence="5">Secreted protein</fullName>
    </recommendedName>
</protein>